<dbReference type="AlphaFoldDB" id="A0A916R6T7"/>
<dbReference type="PANTHER" id="PTHR10285">
    <property type="entry name" value="URIDINE KINASE"/>
    <property type="match status" value="1"/>
</dbReference>
<gene>
    <name evidence="2" type="ORF">GCM10011499_05050</name>
</gene>
<reference evidence="2 3" key="1">
    <citation type="journal article" date="2014" name="Int. J. Syst. Evol. Microbiol.">
        <title>Complete genome sequence of Corynebacterium casei LMG S-19264T (=DSM 44701T), isolated from a smear-ripened cheese.</title>
        <authorList>
            <consortium name="US DOE Joint Genome Institute (JGI-PGF)"/>
            <person name="Walter F."/>
            <person name="Albersmeier A."/>
            <person name="Kalinowski J."/>
            <person name="Ruckert C."/>
        </authorList>
    </citation>
    <scope>NUCLEOTIDE SEQUENCE [LARGE SCALE GENOMIC DNA]</scope>
    <source>
        <strain evidence="2 3">CGMCC 1.15896</strain>
    </source>
</reference>
<dbReference type="GO" id="GO:0016787">
    <property type="term" value="F:hydrolase activity"/>
    <property type="evidence" value="ECO:0007669"/>
    <property type="project" value="UniProtKB-KW"/>
</dbReference>
<organism evidence="2 3">
    <name type="scientific">Pelagibacterium lentulum</name>
    <dbReference type="NCBI Taxonomy" id="2029865"/>
    <lineage>
        <taxon>Bacteria</taxon>
        <taxon>Pseudomonadati</taxon>
        <taxon>Pseudomonadota</taxon>
        <taxon>Alphaproteobacteria</taxon>
        <taxon>Hyphomicrobiales</taxon>
        <taxon>Devosiaceae</taxon>
        <taxon>Pelagibacterium</taxon>
    </lineage>
</organism>
<sequence>MDLPDRANDKGELVATLASMAGNGTIVVALAGPPGVGKSTLAQELCDALNVQGHASKVLPMDGFHLDDHLLEKRGWREQKGAAHTFDVLGLKHLLERIRSNTEAEIYYPVFDRKSEISRAAAGVISADDKVILVEGNYLLLDRPHWREMKSLFDLSVMVSAPLDVLRARLTRRWQGLGLSGEPMRHKIEDNDLANARLIIEQSLPADVAIEN</sequence>
<dbReference type="InterPro" id="IPR027417">
    <property type="entry name" value="P-loop_NTPase"/>
</dbReference>
<dbReference type="Pfam" id="PF00485">
    <property type="entry name" value="PRK"/>
    <property type="match status" value="1"/>
</dbReference>
<keyword evidence="2" id="KW-0378">Hydrolase</keyword>
<dbReference type="GO" id="GO:0005524">
    <property type="term" value="F:ATP binding"/>
    <property type="evidence" value="ECO:0007669"/>
    <property type="project" value="InterPro"/>
</dbReference>
<evidence type="ECO:0000259" key="1">
    <source>
        <dbReference type="Pfam" id="PF00485"/>
    </source>
</evidence>
<comment type="caution">
    <text evidence="2">The sequence shown here is derived from an EMBL/GenBank/DDBJ whole genome shotgun (WGS) entry which is preliminary data.</text>
</comment>
<feature type="domain" description="Phosphoribulokinase/uridine kinase" evidence="1">
    <location>
        <begin position="27"/>
        <end position="208"/>
    </location>
</feature>
<dbReference type="NCBIfam" id="NF006746">
    <property type="entry name" value="PRK09270.1-5"/>
    <property type="match status" value="1"/>
</dbReference>
<evidence type="ECO:0000313" key="2">
    <source>
        <dbReference type="EMBL" id="GGA38637.1"/>
    </source>
</evidence>
<dbReference type="EMBL" id="BMKB01000001">
    <property type="protein sequence ID" value="GGA38637.1"/>
    <property type="molecule type" value="Genomic_DNA"/>
</dbReference>
<protein>
    <submittedName>
        <fullName evidence="2">Nucleoside triphosphate hydrolase</fullName>
    </submittedName>
</protein>
<dbReference type="InterPro" id="IPR006083">
    <property type="entry name" value="PRK/URK"/>
</dbReference>
<dbReference type="Proteomes" id="UP000596977">
    <property type="component" value="Unassembled WGS sequence"/>
</dbReference>
<dbReference type="SUPFAM" id="SSF52540">
    <property type="entry name" value="P-loop containing nucleoside triphosphate hydrolases"/>
    <property type="match status" value="1"/>
</dbReference>
<dbReference type="GO" id="GO:0016301">
    <property type="term" value="F:kinase activity"/>
    <property type="evidence" value="ECO:0007669"/>
    <property type="project" value="InterPro"/>
</dbReference>
<evidence type="ECO:0000313" key="3">
    <source>
        <dbReference type="Proteomes" id="UP000596977"/>
    </source>
</evidence>
<dbReference type="Gene3D" id="3.40.50.300">
    <property type="entry name" value="P-loop containing nucleotide triphosphate hydrolases"/>
    <property type="match status" value="1"/>
</dbReference>
<proteinExistence type="predicted"/>
<accession>A0A916R6T7</accession>
<dbReference type="RefSeq" id="WP_244640584.1">
    <property type="nucleotide sequence ID" value="NZ_BMKB01000001.1"/>
</dbReference>
<keyword evidence="3" id="KW-1185">Reference proteome</keyword>
<name>A0A916R6T7_9HYPH</name>